<reference evidence="2" key="2">
    <citation type="submission" date="2017-11" db="EMBL/GenBank/DDBJ databases">
        <title>Coralsnake Venomics: Analyses of Venom Gland Transcriptomes and Proteomes of Six Brazilian Taxa.</title>
        <authorList>
            <person name="Aird S.D."/>
            <person name="Jorge da Silva N."/>
            <person name="Qiu L."/>
            <person name="Villar-Briones A."/>
            <person name="Aparecida-Saddi V."/>
            <person name="Campos-Telles M.P."/>
            <person name="Grau M."/>
            <person name="Mikheyev A.S."/>
        </authorList>
    </citation>
    <scope>NUCLEOTIDE SEQUENCE</scope>
    <source>
        <tissue evidence="2">Venom_gland</tissue>
    </source>
</reference>
<evidence type="ECO:0000256" key="1">
    <source>
        <dbReference type="SAM" id="MobiDB-lite"/>
    </source>
</evidence>
<feature type="region of interest" description="Disordered" evidence="1">
    <location>
        <begin position="1"/>
        <end position="21"/>
    </location>
</feature>
<proteinExistence type="predicted"/>
<reference evidence="2" key="1">
    <citation type="submission" date="2017-07" db="EMBL/GenBank/DDBJ databases">
        <authorList>
            <person name="Mikheyev A."/>
            <person name="Grau M."/>
        </authorList>
    </citation>
    <scope>NUCLEOTIDE SEQUENCE</scope>
    <source>
        <tissue evidence="2">Venom_gland</tissue>
    </source>
</reference>
<protein>
    <submittedName>
        <fullName evidence="2">Uncharacterized protein</fullName>
    </submittedName>
</protein>
<feature type="compositionally biased region" description="Basic residues" evidence="1">
    <location>
        <begin position="1"/>
        <end position="11"/>
    </location>
</feature>
<name>A0A2D4EMA5_MICCO</name>
<dbReference type="AlphaFoldDB" id="A0A2D4EMA5"/>
<sequence>MGEKKNKKGFKKEKPGRGEKTQNIILRNYSVKCSGAALKSEHMKNTDLSFHYTNIGSQPIKKTLSTPTDHGVVIWGCTVFPTLNRNIFYSSPCCWLNSYFFLTVTSSNVWVFNSEVHSHL</sequence>
<organism evidence="2">
    <name type="scientific">Micrurus corallinus</name>
    <name type="common">Brazilian coral snake</name>
    <dbReference type="NCBI Taxonomy" id="54390"/>
    <lineage>
        <taxon>Eukaryota</taxon>
        <taxon>Metazoa</taxon>
        <taxon>Chordata</taxon>
        <taxon>Craniata</taxon>
        <taxon>Vertebrata</taxon>
        <taxon>Euteleostomi</taxon>
        <taxon>Lepidosauria</taxon>
        <taxon>Squamata</taxon>
        <taxon>Bifurcata</taxon>
        <taxon>Unidentata</taxon>
        <taxon>Episquamata</taxon>
        <taxon>Toxicofera</taxon>
        <taxon>Serpentes</taxon>
        <taxon>Colubroidea</taxon>
        <taxon>Elapidae</taxon>
        <taxon>Elapinae</taxon>
        <taxon>Micrurus</taxon>
    </lineage>
</organism>
<accession>A0A2D4EMA5</accession>
<dbReference type="EMBL" id="IACJ01009067">
    <property type="protein sequence ID" value="LAA36377.1"/>
    <property type="molecule type" value="Transcribed_RNA"/>
</dbReference>
<evidence type="ECO:0000313" key="2">
    <source>
        <dbReference type="EMBL" id="LAA36377.1"/>
    </source>
</evidence>